<dbReference type="InterPro" id="IPR050706">
    <property type="entry name" value="Cyclic-di-GMP_PDE-like"/>
</dbReference>
<dbReference type="AlphaFoldDB" id="A0A7M1BAI1"/>
<dbReference type="GO" id="GO:0071111">
    <property type="term" value="F:cyclic-guanylate-specific phosphodiesterase activity"/>
    <property type="evidence" value="ECO:0007669"/>
    <property type="project" value="InterPro"/>
</dbReference>
<sequence length="445" mass="51777">MGLPIFALIIAFISHTLITNYQNLHSSFFIEATLIILVSIYFIFYLIYNGFSVKITDDVTKTFTREYLYEYLQKEIKDKKEYTLILISIDNLNDINKLYGIKNGDKILREVALWIAEYLKKEGIDNFPMGHIKGGDFILALEGPKAKYSTILELMCLKSSELKIGDIEVKISGAITDTSYSRELDYLIENLFELVEKRKNSKQKDSDDEMNPNELESIIINALHNRDLIVMSQDIFENEEVVFHECFVKLKANNTKVIYPKTYLKVINKLGLGSEFDLAVLETVLQKCKDEDRFFALNILPTSLRNEKFLSRAKELLREHKTKLMFVLYEAEYYSYTSRYNSIINSLKDLGVSFAIDRVASIHTSFLYLRELDIDVIRFDTYYSNAEKLEKNRSIIEGFNLMAHEKGVKSWIKNIEDEKTYELCKEIGIDYMQGKQLALLQEIKN</sequence>
<feature type="domain" description="GGDEF" evidence="3">
    <location>
        <begin position="80"/>
        <end position="212"/>
    </location>
</feature>
<evidence type="ECO:0000256" key="1">
    <source>
        <dbReference type="SAM" id="Phobius"/>
    </source>
</evidence>
<dbReference type="Pfam" id="PF00990">
    <property type="entry name" value="GGDEF"/>
    <property type="match status" value="1"/>
</dbReference>
<organism evidence="4 5">
    <name type="scientific">Sulfurimonas paralvinellae</name>
    <dbReference type="NCBI Taxonomy" id="317658"/>
    <lineage>
        <taxon>Bacteria</taxon>
        <taxon>Pseudomonadati</taxon>
        <taxon>Campylobacterota</taxon>
        <taxon>Epsilonproteobacteria</taxon>
        <taxon>Campylobacterales</taxon>
        <taxon>Sulfurimonadaceae</taxon>
        <taxon>Sulfurimonas</taxon>
    </lineage>
</organism>
<evidence type="ECO:0000313" key="4">
    <source>
        <dbReference type="EMBL" id="QOP46665.1"/>
    </source>
</evidence>
<dbReference type="SUPFAM" id="SSF55073">
    <property type="entry name" value="Nucleotide cyclase"/>
    <property type="match status" value="1"/>
</dbReference>
<dbReference type="SUPFAM" id="SSF141868">
    <property type="entry name" value="EAL domain-like"/>
    <property type="match status" value="1"/>
</dbReference>
<dbReference type="InterPro" id="IPR043128">
    <property type="entry name" value="Rev_trsase/Diguanyl_cyclase"/>
</dbReference>
<dbReference type="InterPro" id="IPR035919">
    <property type="entry name" value="EAL_sf"/>
</dbReference>
<name>A0A7M1BAI1_9BACT</name>
<keyword evidence="1" id="KW-0472">Membrane</keyword>
<dbReference type="EMBL" id="CP041406">
    <property type="protein sequence ID" value="QOP46665.1"/>
    <property type="molecule type" value="Genomic_DNA"/>
</dbReference>
<dbReference type="Gene3D" id="3.30.70.270">
    <property type="match status" value="1"/>
</dbReference>
<dbReference type="PANTHER" id="PTHR33121">
    <property type="entry name" value="CYCLIC DI-GMP PHOSPHODIESTERASE PDEF"/>
    <property type="match status" value="1"/>
</dbReference>
<dbReference type="Pfam" id="PF00563">
    <property type="entry name" value="EAL"/>
    <property type="match status" value="1"/>
</dbReference>
<dbReference type="KEGG" id="spal:FM071_00020"/>
<protein>
    <submittedName>
        <fullName evidence="4">GGDEF domain-containing protein</fullName>
    </submittedName>
</protein>
<keyword evidence="1" id="KW-1133">Transmembrane helix</keyword>
<dbReference type="InterPro" id="IPR001633">
    <property type="entry name" value="EAL_dom"/>
</dbReference>
<dbReference type="PROSITE" id="PS50887">
    <property type="entry name" value="GGDEF"/>
    <property type="match status" value="1"/>
</dbReference>
<dbReference type="CDD" id="cd01948">
    <property type="entry name" value="EAL"/>
    <property type="match status" value="1"/>
</dbReference>
<dbReference type="InterPro" id="IPR000160">
    <property type="entry name" value="GGDEF_dom"/>
</dbReference>
<accession>A0A7M1BAI1</accession>
<dbReference type="Proteomes" id="UP000593580">
    <property type="component" value="Chromosome"/>
</dbReference>
<keyword evidence="5" id="KW-1185">Reference proteome</keyword>
<dbReference type="PANTHER" id="PTHR33121:SF71">
    <property type="entry name" value="OXYGEN SENSOR PROTEIN DOSP"/>
    <property type="match status" value="1"/>
</dbReference>
<dbReference type="Gene3D" id="3.20.20.450">
    <property type="entry name" value="EAL domain"/>
    <property type="match status" value="1"/>
</dbReference>
<reference evidence="4 5" key="1">
    <citation type="submission" date="2019-07" db="EMBL/GenBank/DDBJ databases">
        <title>Sulfurimonas paralvinellae sp. nov., a novel mesophilic, hydrogen- and sulfur-oxidizing chemolithoautotroph within the Epsilonproteo- bacteria isolated from a deep-sea hydrothermal vent polychaete nest, reclassification of Thiomicrospira denitrificans as Sulfurimonas denitrificans comb. nov. and emended description of the genus Sulfurimonas.</title>
        <authorList>
            <person name="Wang S."/>
            <person name="Jiang L."/>
            <person name="Shao Z."/>
        </authorList>
    </citation>
    <scope>NUCLEOTIDE SEQUENCE [LARGE SCALE GENOMIC DNA]</scope>
    <source>
        <strain evidence="4 5">GO25</strain>
    </source>
</reference>
<evidence type="ECO:0000259" key="2">
    <source>
        <dbReference type="PROSITE" id="PS50883"/>
    </source>
</evidence>
<dbReference type="SMART" id="SM00052">
    <property type="entry name" value="EAL"/>
    <property type="match status" value="1"/>
</dbReference>
<evidence type="ECO:0000259" key="3">
    <source>
        <dbReference type="PROSITE" id="PS50887"/>
    </source>
</evidence>
<keyword evidence="1" id="KW-0812">Transmembrane</keyword>
<feature type="transmembrane region" description="Helical" evidence="1">
    <location>
        <begin position="28"/>
        <end position="48"/>
    </location>
</feature>
<feature type="domain" description="EAL" evidence="2">
    <location>
        <begin position="212"/>
        <end position="445"/>
    </location>
</feature>
<dbReference type="SMART" id="SM00267">
    <property type="entry name" value="GGDEF"/>
    <property type="match status" value="1"/>
</dbReference>
<evidence type="ECO:0000313" key="5">
    <source>
        <dbReference type="Proteomes" id="UP000593580"/>
    </source>
</evidence>
<dbReference type="InterPro" id="IPR029787">
    <property type="entry name" value="Nucleotide_cyclase"/>
</dbReference>
<proteinExistence type="predicted"/>
<gene>
    <name evidence="4" type="ORF">FM071_00020</name>
</gene>
<dbReference type="PROSITE" id="PS50883">
    <property type="entry name" value="EAL"/>
    <property type="match status" value="1"/>
</dbReference>